<dbReference type="PROSITE" id="PS50850">
    <property type="entry name" value="MFS"/>
    <property type="match status" value="1"/>
</dbReference>
<dbReference type="InterPro" id="IPR036259">
    <property type="entry name" value="MFS_trans_sf"/>
</dbReference>
<feature type="transmembrane region" description="Helical" evidence="5">
    <location>
        <begin position="182"/>
        <end position="200"/>
    </location>
</feature>
<dbReference type="AlphaFoldDB" id="A0A125Q8L3"/>
<evidence type="ECO:0000259" key="6">
    <source>
        <dbReference type="PROSITE" id="PS50850"/>
    </source>
</evidence>
<proteinExistence type="predicted"/>
<dbReference type="InterPro" id="IPR020846">
    <property type="entry name" value="MFS_dom"/>
</dbReference>
<feature type="transmembrane region" description="Helical" evidence="5">
    <location>
        <begin position="296"/>
        <end position="316"/>
    </location>
</feature>
<evidence type="ECO:0000313" key="7">
    <source>
        <dbReference type="EMBL" id="KWV54602.1"/>
    </source>
</evidence>
<dbReference type="CDD" id="cd06174">
    <property type="entry name" value="MFS"/>
    <property type="match status" value="1"/>
</dbReference>
<dbReference type="Gene3D" id="1.20.1250.20">
    <property type="entry name" value="MFS general substrate transporter like domains"/>
    <property type="match status" value="2"/>
</dbReference>
<dbReference type="SUPFAM" id="SSF103473">
    <property type="entry name" value="MFS general substrate transporter"/>
    <property type="match status" value="1"/>
</dbReference>
<dbReference type="RefSeq" id="WP_037075938.1">
    <property type="nucleotide sequence ID" value="NZ_LNCD01000059.1"/>
</dbReference>
<dbReference type="OrthoDB" id="9781976at2"/>
<evidence type="ECO:0000256" key="2">
    <source>
        <dbReference type="ARBA" id="ARBA00022989"/>
    </source>
</evidence>
<evidence type="ECO:0000256" key="1">
    <source>
        <dbReference type="ARBA" id="ARBA00022692"/>
    </source>
</evidence>
<dbReference type="PANTHER" id="PTHR23521:SF3">
    <property type="entry name" value="MFS TRANSPORTER"/>
    <property type="match status" value="1"/>
</dbReference>
<organism evidence="7 8">
    <name type="scientific">Rhizobium altiplani</name>
    <dbReference type="NCBI Taxonomy" id="1864509"/>
    <lineage>
        <taxon>Bacteria</taxon>
        <taxon>Pseudomonadati</taxon>
        <taxon>Pseudomonadota</taxon>
        <taxon>Alphaproteobacteria</taxon>
        <taxon>Hyphomicrobiales</taxon>
        <taxon>Rhizobiaceae</taxon>
        <taxon>Rhizobium/Agrobacterium group</taxon>
        <taxon>Rhizobium</taxon>
    </lineage>
</organism>
<dbReference type="GO" id="GO:0005886">
    <property type="term" value="C:plasma membrane"/>
    <property type="evidence" value="ECO:0007669"/>
    <property type="project" value="TreeGrafter"/>
</dbReference>
<keyword evidence="8" id="KW-1185">Reference proteome</keyword>
<dbReference type="InterPro" id="IPR011701">
    <property type="entry name" value="MFS"/>
</dbReference>
<accession>A0A125Q8L3</accession>
<feature type="transmembrane region" description="Helical" evidence="5">
    <location>
        <begin position="64"/>
        <end position="83"/>
    </location>
</feature>
<feature type="transmembrane region" description="Helical" evidence="5">
    <location>
        <begin position="267"/>
        <end position="289"/>
    </location>
</feature>
<feature type="transmembrane region" description="Helical" evidence="5">
    <location>
        <begin position="25"/>
        <end position="44"/>
    </location>
</feature>
<feature type="transmembrane region" description="Helical" evidence="5">
    <location>
        <begin position="354"/>
        <end position="376"/>
    </location>
</feature>
<feature type="region of interest" description="Disordered" evidence="4">
    <location>
        <begin position="1"/>
        <end position="21"/>
    </location>
</feature>
<comment type="caution">
    <text evidence="7">The sequence shown here is derived from an EMBL/GenBank/DDBJ whole genome shotgun (WGS) entry which is preliminary data.</text>
</comment>
<feature type="domain" description="Major facilitator superfamily (MFS) profile" evidence="6">
    <location>
        <begin position="26"/>
        <end position="411"/>
    </location>
</feature>
<evidence type="ECO:0000256" key="3">
    <source>
        <dbReference type="ARBA" id="ARBA00023136"/>
    </source>
</evidence>
<evidence type="ECO:0000313" key="8">
    <source>
        <dbReference type="Proteomes" id="UP000068164"/>
    </source>
</evidence>
<keyword evidence="2 5" id="KW-1133">Transmembrane helix</keyword>
<feature type="transmembrane region" description="Helical" evidence="5">
    <location>
        <begin position="322"/>
        <end position="342"/>
    </location>
</feature>
<gene>
    <name evidence="7" type="ORF">AS026_38825</name>
</gene>
<dbReference type="PANTHER" id="PTHR23521">
    <property type="entry name" value="TRANSPORTER MFS SUPERFAMILY"/>
    <property type="match status" value="1"/>
</dbReference>
<dbReference type="EMBL" id="LNCD01000059">
    <property type="protein sequence ID" value="KWV54602.1"/>
    <property type="molecule type" value="Genomic_DNA"/>
</dbReference>
<feature type="transmembrane region" description="Helical" evidence="5">
    <location>
        <begin position="120"/>
        <end position="138"/>
    </location>
</feature>
<reference evidence="7 8" key="1">
    <citation type="submission" date="2015-11" db="EMBL/GenBank/DDBJ databases">
        <title>Draft Genome Sequence of the Strain BR 10423 (Rhizobium sp.) isolated from nodules of Mimosa pudica.</title>
        <authorList>
            <person name="Barauna A.C."/>
            <person name="Zilli J.E."/>
            <person name="Simoes-Araujo J.L."/>
            <person name="Reis V.M."/>
            <person name="James E.K."/>
            <person name="Reis F.B.Jr."/>
            <person name="Rouws L.F."/>
            <person name="Passos S.R."/>
            <person name="Gois S.R."/>
        </authorList>
    </citation>
    <scope>NUCLEOTIDE SEQUENCE [LARGE SCALE GENOMIC DNA]</scope>
    <source>
        <strain evidence="7 8">BR10423</strain>
    </source>
</reference>
<protein>
    <submittedName>
        <fullName evidence="7">MFS transporter</fullName>
    </submittedName>
</protein>
<dbReference type="GO" id="GO:0022857">
    <property type="term" value="F:transmembrane transporter activity"/>
    <property type="evidence" value="ECO:0007669"/>
    <property type="project" value="InterPro"/>
</dbReference>
<dbReference type="Proteomes" id="UP000068164">
    <property type="component" value="Unassembled WGS sequence"/>
</dbReference>
<feature type="transmembrane region" description="Helical" evidence="5">
    <location>
        <begin position="231"/>
        <end position="255"/>
    </location>
</feature>
<keyword evidence="3 5" id="KW-0472">Membrane</keyword>
<sequence>MGRRVNVSPRSLAIPSGKPASKDKWGALALILAAQVSAMSVWFSSSAAIASIKQHQSITSTEEAFLTTTVQIGFVAGTIVSALFSLPDRYDPRRLFSGCAAIAGLATLCLVFSAPTGLPVVFLRFLTGLCMAGVYPVGMRMAATWANKDLGLLIGLLVGALTLGSASPHLLAATVEVNWKNIYLVASGSALLAAVLICFVRLGRNIRRATAVDFSKIAQSWRRPSIRKANLGYLGHMWELYAMWAWLTVFLHQSFAERGFANSNTMAAWLTFVAIASGAVGSWLGGLLADRIGRTFVTIAAMAVSGTCAATVGWLYHAPLVILAPLVVLWGISVIADSAQFSATIAELAEPSSVGTLLTAQTCAGFLLTMASIQIVPIVQEILGWSGAFMMLAVGPIIGCVAMWRLRSDPDAKRIAGGKR</sequence>
<evidence type="ECO:0000256" key="4">
    <source>
        <dbReference type="SAM" id="MobiDB-lite"/>
    </source>
</evidence>
<feature type="transmembrane region" description="Helical" evidence="5">
    <location>
        <begin position="382"/>
        <end position="404"/>
    </location>
</feature>
<keyword evidence="1 5" id="KW-0812">Transmembrane</keyword>
<feature type="transmembrane region" description="Helical" evidence="5">
    <location>
        <begin position="150"/>
        <end position="170"/>
    </location>
</feature>
<dbReference type="Pfam" id="PF07690">
    <property type="entry name" value="MFS_1"/>
    <property type="match status" value="1"/>
</dbReference>
<feature type="transmembrane region" description="Helical" evidence="5">
    <location>
        <begin position="95"/>
        <end position="114"/>
    </location>
</feature>
<name>A0A125Q8L3_9HYPH</name>
<evidence type="ECO:0000256" key="5">
    <source>
        <dbReference type="SAM" id="Phobius"/>
    </source>
</evidence>